<protein>
    <submittedName>
        <fullName evidence="1">Tail completion or Neck11 protein</fullName>
    </submittedName>
</protein>
<reference evidence="1" key="1">
    <citation type="submission" date="2024-05" db="EMBL/GenBank/DDBJ databases">
        <title>Complete genome sequence of bacteriophages Merry and Sunny infecting Microbacterium sp. isolated from an alkaline commercial outdoor algal pond.</title>
        <authorList>
            <person name="Levesque A.V."/>
            <person name="Rabines A.J."/>
            <person name="Alrubaiaan E."/>
            <person name="Oliver A."/>
            <person name="Allen E.E."/>
            <person name="Hazlebeck D."/>
            <person name="Pinowska A."/>
            <person name="Traller J.C."/>
            <person name="Zeigler Allen L."/>
        </authorList>
    </citation>
    <scope>NUCLEOTIDE SEQUENCE</scope>
</reference>
<dbReference type="EMBL" id="PP763431">
    <property type="protein sequence ID" value="XBN42089.1"/>
    <property type="molecule type" value="Genomic_DNA"/>
</dbReference>
<name>A0AAU7J7M3_9VIRU</name>
<organism evidence="1">
    <name type="scientific">Microbacterium phage Merry</name>
    <dbReference type="NCBI Taxonomy" id="3144827"/>
    <lineage>
        <taxon>Viruses</taxon>
    </lineage>
</organism>
<sequence>MAGAKVKVNISRGSVVSVVGPIAERAAYKAAQKARGYIISEIRAANRVKTGRMQAGMQVRTIASTGLLRRFEVSSSAPYTIFQNNGTRAHGPRTAKALRFIPKGGSQYVYAKWVRGIEGAHFMEKGVARVRASDFV</sequence>
<proteinExistence type="predicted"/>
<accession>A0AAU7J7M3</accession>
<evidence type="ECO:0000313" key="1">
    <source>
        <dbReference type="EMBL" id="XBN42089.1"/>
    </source>
</evidence>